<dbReference type="GeneID" id="111253556"/>
<evidence type="ECO:0000313" key="10">
    <source>
        <dbReference type="Proteomes" id="UP000594260"/>
    </source>
</evidence>
<evidence type="ECO:0000256" key="3">
    <source>
        <dbReference type="ARBA" id="ARBA00022737"/>
    </source>
</evidence>
<feature type="compositionally biased region" description="Polar residues" evidence="6">
    <location>
        <begin position="1417"/>
        <end position="1427"/>
    </location>
</feature>
<dbReference type="InterPro" id="IPR049883">
    <property type="entry name" value="NOTCH1_EGF-like"/>
</dbReference>
<keyword evidence="7" id="KW-0812">Transmembrane</keyword>
<feature type="domain" description="EGF-like" evidence="8">
    <location>
        <begin position="4556"/>
        <end position="4594"/>
    </location>
</feature>
<dbReference type="InterPro" id="IPR000152">
    <property type="entry name" value="EGF-type_Asp/Asn_hydroxyl_site"/>
</dbReference>
<feature type="compositionally biased region" description="Low complexity" evidence="6">
    <location>
        <begin position="2713"/>
        <end position="2722"/>
    </location>
</feature>
<dbReference type="OrthoDB" id="6430124at2759"/>
<dbReference type="PROSITE" id="PS50026">
    <property type="entry name" value="EGF_3"/>
    <property type="match status" value="2"/>
</dbReference>
<feature type="compositionally biased region" description="Basic residues" evidence="6">
    <location>
        <begin position="4683"/>
        <end position="4694"/>
    </location>
</feature>
<evidence type="ECO:0000256" key="6">
    <source>
        <dbReference type="SAM" id="MobiDB-lite"/>
    </source>
</evidence>
<dbReference type="InParanoid" id="A0A7M7KRH2"/>
<dbReference type="FunFam" id="2.10.25.10:FF:000038">
    <property type="entry name" value="Fibrillin 2"/>
    <property type="match status" value="1"/>
</dbReference>
<feature type="region of interest" description="Disordered" evidence="6">
    <location>
        <begin position="1417"/>
        <end position="1438"/>
    </location>
</feature>
<dbReference type="SMART" id="SM00181">
    <property type="entry name" value="EGF"/>
    <property type="match status" value="3"/>
</dbReference>
<feature type="compositionally biased region" description="Pro residues" evidence="6">
    <location>
        <begin position="2723"/>
        <end position="2734"/>
    </location>
</feature>
<feature type="compositionally biased region" description="Low complexity" evidence="6">
    <location>
        <begin position="2165"/>
        <end position="2201"/>
    </location>
</feature>
<dbReference type="GO" id="GO:0005509">
    <property type="term" value="F:calcium ion binding"/>
    <property type="evidence" value="ECO:0007669"/>
    <property type="project" value="InterPro"/>
</dbReference>
<feature type="domain" description="EGF-like" evidence="8">
    <location>
        <begin position="4508"/>
        <end position="4547"/>
    </location>
</feature>
<feature type="compositionally biased region" description="Low complexity" evidence="6">
    <location>
        <begin position="4271"/>
        <end position="4292"/>
    </location>
</feature>
<feature type="compositionally biased region" description="Low complexity" evidence="6">
    <location>
        <begin position="1428"/>
        <end position="1438"/>
    </location>
</feature>
<dbReference type="InterPro" id="IPR031866">
    <property type="entry name" value="DUF4758"/>
</dbReference>
<feature type="region of interest" description="Disordered" evidence="6">
    <location>
        <begin position="4651"/>
        <end position="4712"/>
    </location>
</feature>
<dbReference type="Pfam" id="PF07645">
    <property type="entry name" value="EGF_CA"/>
    <property type="match status" value="1"/>
</dbReference>
<dbReference type="PROSITE" id="PS01187">
    <property type="entry name" value="EGF_CA"/>
    <property type="match status" value="1"/>
</dbReference>
<dbReference type="PANTHER" id="PTHR39072:SF3">
    <property type="entry name" value="RE48511P"/>
    <property type="match status" value="1"/>
</dbReference>
<feature type="transmembrane region" description="Helical" evidence="7">
    <location>
        <begin position="4597"/>
        <end position="4619"/>
    </location>
</feature>
<evidence type="ECO:0000256" key="4">
    <source>
        <dbReference type="ARBA" id="ARBA00023157"/>
    </source>
</evidence>
<dbReference type="Gene3D" id="2.10.25.10">
    <property type="entry name" value="Laminin"/>
    <property type="match status" value="1"/>
</dbReference>
<evidence type="ECO:0000259" key="8">
    <source>
        <dbReference type="PROSITE" id="PS50026"/>
    </source>
</evidence>
<dbReference type="Proteomes" id="UP000594260">
    <property type="component" value="Unplaced"/>
</dbReference>
<feature type="region of interest" description="Disordered" evidence="6">
    <location>
        <begin position="4250"/>
        <end position="4292"/>
    </location>
</feature>
<feature type="compositionally biased region" description="Polar residues" evidence="6">
    <location>
        <begin position="4662"/>
        <end position="4676"/>
    </location>
</feature>
<dbReference type="SUPFAM" id="SSF57184">
    <property type="entry name" value="Growth factor receptor domain"/>
    <property type="match status" value="1"/>
</dbReference>
<protein>
    <recommendedName>
        <fullName evidence="8">EGF-like domain-containing protein</fullName>
    </recommendedName>
</protein>
<feature type="compositionally biased region" description="Low complexity" evidence="6">
    <location>
        <begin position="2002"/>
        <end position="2020"/>
    </location>
</feature>
<feature type="region of interest" description="Disordered" evidence="6">
    <location>
        <begin position="1824"/>
        <end position="1869"/>
    </location>
</feature>
<dbReference type="KEGG" id="vde:111253556"/>
<keyword evidence="1 5" id="KW-0245">EGF-like domain</keyword>
<evidence type="ECO:0000313" key="9">
    <source>
        <dbReference type="EnsemblMetazoa" id="XP_022668861"/>
    </source>
</evidence>
<feature type="region of interest" description="Disordered" evidence="6">
    <location>
        <begin position="2704"/>
        <end position="2742"/>
    </location>
</feature>
<dbReference type="PROSITE" id="PS00010">
    <property type="entry name" value="ASX_HYDROXYL"/>
    <property type="match status" value="1"/>
</dbReference>
<feature type="compositionally biased region" description="Polar residues" evidence="6">
    <location>
        <begin position="2210"/>
        <end position="2224"/>
    </location>
</feature>
<dbReference type="InterPro" id="IPR000742">
    <property type="entry name" value="EGF"/>
</dbReference>
<dbReference type="RefSeq" id="XP_022668861.1">
    <property type="nucleotide sequence ID" value="XM_022813126.1"/>
</dbReference>
<feature type="disulfide bond" evidence="5">
    <location>
        <begin position="4584"/>
        <end position="4593"/>
    </location>
</feature>
<feature type="compositionally biased region" description="Basic and acidic residues" evidence="6">
    <location>
        <begin position="2126"/>
        <end position="2149"/>
    </location>
</feature>
<feature type="compositionally biased region" description="Basic residues" evidence="6">
    <location>
        <begin position="2114"/>
        <end position="2125"/>
    </location>
</feature>
<keyword evidence="4 5" id="KW-1015">Disulfide bond</keyword>
<evidence type="ECO:0000256" key="1">
    <source>
        <dbReference type="ARBA" id="ARBA00022536"/>
    </source>
</evidence>
<feature type="compositionally biased region" description="Polar residues" evidence="6">
    <location>
        <begin position="141"/>
        <end position="159"/>
    </location>
</feature>
<feature type="compositionally biased region" description="Basic and acidic residues" evidence="6">
    <location>
        <begin position="2028"/>
        <end position="2044"/>
    </location>
</feature>
<accession>A0A7M7KRH2</accession>
<dbReference type="PANTHER" id="PTHR39072">
    <property type="entry name" value="RE48511P"/>
    <property type="match status" value="1"/>
</dbReference>
<feature type="region of interest" description="Disordered" evidence="6">
    <location>
        <begin position="715"/>
        <end position="736"/>
    </location>
</feature>
<proteinExistence type="predicted"/>
<feature type="compositionally biased region" description="Basic residues" evidence="6">
    <location>
        <begin position="2150"/>
        <end position="2162"/>
    </location>
</feature>
<dbReference type="InterPro" id="IPR009030">
    <property type="entry name" value="Growth_fac_rcpt_cys_sf"/>
</dbReference>
<organism evidence="9 10">
    <name type="scientific">Varroa destructor</name>
    <name type="common">Honeybee mite</name>
    <dbReference type="NCBI Taxonomy" id="109461"/>
    <lineage>
        <taxon>Eukaryota</taxon>
        <taxon>Metazoa</taxon>
        <taxon>Ecdysozoa</taxon>
        <taxon>Arthropoda</taxon>
        <taxon>Chelicerata</taxon>
        <taxon>Arachnida</taxon>
        <taxon>Acari</taxon>
        <taxon>Parasitiformes</taxon>
        <taxon>Mesostigmata</taxon>
        <taxon>Gamasina</taxon>
        <taxon>Dermanyssoidea</taxon>
        <taxon>Varroidae</taxon>
        <taxon>Varroa</taxon>
    </lineage>
</organism>
<feature type="compositionally biased region" description="Polar residues" evidence="6">
    <location>
        <begin position="1824"/>
        <end position="1840"/>
    </location>
</feature>
<dbReference type="InterPro" id="IPR001881">
    <property type="entry name" value="EGF-like_Ca-bd_dom"/>
</dbReference>
<keyword evidence="2" id="KW-0732">Signal</keyword>
<evidence type="ECO:0000256" key="5">
    <source>
        <dbReference type="PROSITE-ProRule" id="PRU00076"/>
    </source>
</evidence>
<name>A0A7M7KRH2_VARDE</name>
<keyword evidence="3" id="KW-0677">Repeat</keyword>
<keyword evidence="10" id="KW-1185">Reference proteome</keyword>
<dbReference type="EnsemblMetazoa" id="XM_022813126">
    <property type="protein sequence ID" value="XP_022668861"/>
    <property type="gene ID" value="LOC111253556"/>
</dbReference>
<dbReference type="CDD" id="cd00054">
    <property type="entry name" value="EGF_CA"/>
    <property type="match status" value="1"/>
</dbReference>
<dbReference type="PROSITE" id="PS00022">
    <property type="entry name" value="EGF_1"/>
    <property type="match status" value="1"/>
</dbReference>
<evidence type="ECO:0000256" key="7">
    <source>
        <dbReference type="SAM" id="Phobius"/>
    </source>
</evidence>
<dbReference type="OMA" id="AVPITHY"/>
<feature type="compositionally biased region" description="Basic residues" evidence="6">
    <location>
        <begin position="1984"/>
        <end position="1997"/>
    </location>
</feature>
<feature type="region of interest" description="Disordered" evidence="6">
    <location>
        <begin position="1984"/>
        <end position="2224"/>
    </location>
</feature>
<dbReference type="Pfam" id="PF15950">
    <property type="entry name" value="DUF4758"/>
    <property type="match status" value="2"/>
</dbReference>
<feature type="compositionally biased region" description="Basic and acidic residues" evidence="6">
    <location>
        <begin position="2102"/>
        <end position="2113"/>
    </location>
</feature>
<keyword evidence="7" id="KW-0472">Membrane</keyword>
<feature type="region of interest" description="Disordered" evidence="6">
    <location>
        <begin position="141"/>
        <end position="161"/>
    </location>
</feature>
<reference evidence="9" key="1">
    <citation type="submission" date="2021-01" db="UniProtKB">
        <authorList>
            <consortium name="EnsemblMetazoa"/>
        </authorList>
    </citation>
    <scope>IDENTIFICATION</scope>
</reference>
<comment type="caution">
    <text evidence="5">Lacks conserved residue(s) required for the propagation of feature annotation.</text>
</comment>
<dbReference type="SMART" id="SM00179">
    <property type="entry name" value="EGF_CA"/>
    <property type="match status" value="1"/>
</dbReference>
<dbReference type="InterPro" id="IPR018097">
    <property type="entry name" value="EGF_Ca-bd_CS"/>
</dbReference>
<feature type="compositionally biased region" description="Low complexity" evidence="6">
    <location>
        <begin position="1846"/>
        <end position="1862"/>
    </location>
</feature>
<keyword evidence="7" id="KW-1133">Transmembrane helix</keyword>
<evidence type="ECO:0000256" key="2">
    <source>
        <dbReference type="ARBA" id="ARBA00022729"/>
    </source>
</evidence>
<sequence>MAPTSGVGVGLCASRHRLLAVREKGKKIVNVVIKDDTCANYDGRARRMKIAAEETRPLQTGDTGRLLGAATLVFFFLLLQTALTESVVDSTQHPFTLSTFVVPPATTTIKSTSEVSPSQAVYVPDFPTTGNDLDAEVLQNSTEASTAGDSSAAETQPTTKRPAPVLYRHGKILEVPQAGQDTAAKKVQALRPHRLGLYPTELGPVFEPSSSSEELTPVLPSLSMETFMAFEPISSSPIEAVSITTINPEDVRLTRTVSTPLPVTQVPVAPSKTSNGVQKTVTLFGFVDFTTSLSGTKIIFKPTATRRAESPQEMMAPPAPASQQDFGHLFKSSSLESLRPTKPLKQETTSEKKFTIISPKSIPSVHPSATKTDRYKTGLVKSKSGTTVIDGVTTEFTTLVYGTFIQGSYAHVIRSTSSIYVTPTSIPDASTVTMIGSETSIASLGRPLLVSDAHNESNLMNSGSVVITDASLSQAVPSAVIITEGFILPPGAAPPASNSVASEISPTSTLVTEPAFITSDFILPIDKLIMDKLPTEDVVTSSSTLIAKESAEKDDASRVLSSSPILSAAHLSMLSKIPAFEEPSQSMTIEYVAPKRASESAIASDVEPTSTTMFTTYTHFTTMYNNGVASILSNHEILSNVHTMMPRPSTSEDISAQEQVPSSSIGASENLRHMILIVSPSSSLKEVATADENTRSETPLLPTVALNSTFLLSTSSAPDSSKSPQDATKIETPTAETLTPSVDFSSSYDYTTYTYYTTFIRKGTTSITSRTSVVSNLYAVTAPASIEPTSSVQITEAVTSTYFTTYTYYTTFFRRGLSRIRSREKVETNLVTIFPASTITATTEVLTPITIYKDRSPVVSFAKVPKVYLSTADESTETNRVEPSAIKVTTTFTFFSTTTDPLGRELISTSYSTQEGTLKVDDTQIMPTKRLRTDFTTFTYFSTTTHGLGDTEINSRTEVITRYVPTENVSARKKRDIQQKLETTLTDLVTTFNQGRLVISTRRQTLTRGTLHITNTVALPSVATVAPTAATEVVEDVHIRGHAPLDPRPVDHTYYTTYTYYTTTLNHGLPVTQTRYETVTQVQRINATLGLPAALDYRGSVLCQHCAVKNDLPWVVDGYEKIAPSTIYDHEHRDGGHHTAYSTLTFYTTHYPRGTSYVETHYSVVTNVATTTVTHYMPGLQGPVAPCANHHHTTFTYFTTRYSGPTATVDVQKETVTKCNEPPVVATRTVLAHAVAEASQPVTHDVHSVHSGVREDHQDHIHRPCTVCLPDYGLKTYYTTHTHFTTVLDKHGHPSVSTRYETYSDIFAGVRPTRTRYVRQATSEIAPQMRRLLSDAEQTSTEPVVVISMLKTGLITSFTQDRVTANVTTRFTTAISATYIRGFYAHIAQTYSNILSSTVILNTGTIATTAPVYPSTSASGTSAPVLQTSTPESSTPTKSISIETGLLVSTGSPTEDGSSKQNFTAGEASTDSVHAAAVFSDSPFSASLVVAGSSTSASLLMSFLSIPSLTHPTGVISSDIVDSVVSSGTTTVWRRNVIGTYINGFYAHVASTVTETVRPKATQMTFTSSKISLPAASSKETSSSTSTSTPSTLSTGLLSLKALATEMASGRTVVLFSAVYGTYIGGHYAQYAKIERSTITQTTARAVGFTTVSSGAVTQPSALNSRVSSAFTTKASTQSLQSASGPAVGLITSTTTRFTHNNWITVQTVYTIGTYIQGYYAHIAKTSSAAFPVTVEQNPSKSLTPSTQIVNSAWASTPAAVQMVIDPSQTLLNAGAATIDPSIEPSVPFATPVRSYQTSAEIPAQTGSFLQGSTAQGIVESIQAHQRTPSLSSDGISNILSPAGETTRSSGSSTTITASATSADDDDDDDDLKTGLLSRSTIVKNVSGVLYMFTYDVTGTFINGFYAHIARTQSSLLETSQAVSASKTEKVKRPIVTFHISEPNDHIENQLFFDELSQEIKNKLEKSLTLEDVEGRFELPKSARRTRPVFPKRRRQPVRQTSLPEPIESEASPPEEVAASADDDYDYDYGRSEEDQDQHIEPVRPQRLARAGSYNSRKNRLQSEADPKSNVRPTEANRSIKATRPALLARRRKTDSVQTAESSRRTETAEKSRTRTGTRTNRKRLQRQEDDGNYKDDLRQQTAEGEPKTRARQRGPSRRKINRSQQQRKGLGARQKGRRQQQQQQAALTQRQGRTQLQQPQYRRGIKFNPKTNRNSLPIGPQPTSTIRRASITLMSIVTTTKTLPIYHGFRTSFATITTTAVATSVVKPTEYSIIEETITATSVIDGEPSFVERHKTKTLVNRNTEINQDSTTITDIVISTTVFEQIRTVPILIGYRTRTDTVTELSTLTQLHTSVRTIFPEPTASIWNYAQTISPFQQTNPFLQANPFVANLGQNPGPNLFANAFYNQQQPRPRYLTSTIVAPATITTTSIIQVNLRGRKVLKTLTDTKITETTHFTTFAIQPTAAPLVGIGQLPLVTSQSVAPQFTTDITLVVTDQLGQARPVVTRVVLPIQHGKNQPNDGGYNISQRRQNYRKRYKTTPRKDAVDDAYDDEPLDEVLSPSETEILPSVTTILKSDQSKIYQQEASSHLKRLVRSAVDKPAPEDVYVGRKLLQFQQRQLEPSSSYYLPQFTNYNHAQYVSRILQSSIDNYFNPPQYDFQQYQPFQPYHNQYPYSDYPYDYHSQVPVPPQNDFHQQLAGFQQSFNPPAIEDPSSQQQAQPQAEPPLPHQPPLAPQQQEHQQQTLNVNHFPPLLSYDVDPPKDAKEVLVPNIQASRPSRFIVKSSKLKRKTILRKARPTPTFEFNPTTTEIDTASYVTPMRLRKSSVVRRRPQASEYPEVNPELARIPVLSPAPTPESTFVAQTPTLIRSSRVIPRQRLTSVVIQSSLPQYLFESAQVEELVTPEPKKKPKVKKLPDGTRRIVSSRVQPKLPVPLTSAPPVTFYTTFTYLTTFLHGTHTVYQSRESVVTSIHSGQVDPTLLSQISNGYVDGSTVPVITKTKGLATTIVNLQSRLHIAGDIAPASSIAPTPLIEATSVTPTFDLDQLDNVKKTVYVLQTFMYTVVDEAGVTHTSSKTEIKSNILATPTGLLKIQNTEEMSISNGYLALDNTRTVNLANDVRNGKTTKVDLSLRTVVKLDNVGDAIIRTQPASFEHTLASIEPSVTQTTTEYVQVTRPIVSSTDMTRKKIKIKSIVRKRPGVQTSILEPSQLESSFLFEITPALTEPTDSLTELISVTVSPTKQVKRLRVTVRKKASKLVRPVPESSSTFVDQTSATPPQISQPFQVVTKSNKTRLKASKIISRRVRPSDLIRQSPVISVTPVAFTTTTRLPIEVSGSTEYRDVELTTYSLVTSTITPSFFPSSPHLARPIQSSPVVLTYFTTTTYTIPITRDGATTYSTSEHTNSRIVTQYPEPSSLQPSLVLDAALVNELQTPRISDFETKTMFTTYTYYTTYFVNGSTSVISSLNVISNTLQVPLLSILPTPATPLTILKTSERLKVSTSYSTFTFYATLFNGTSSLVTPFEEVQSQVFTLTESFVVTRTVSIAPTAGAALPSDILQSVLPDQPPQEPVRSTQTSSVPSFTLFTLAPGSTSSSRSGPLVPSVKTFLTTFTYFTTFFRQSSSYVVSKESVVTSYATLFVDQAKLKPTTTKRPVSTTTKLDPRVPYTTYTSYTTYTFYTTLFGGKDKIVISSEQIVPQVVTMRLDGSTTKITPTTTQYSTYTAPPVTDDLVPSTETQEVRKPLVTVTSMSSPSASFFSPSSTTTTSTYEVVSRPTETTMTALSETSTVTSSTTERAVETTTTLFTIPTVALPEIIIRDDKPTVSLTKKSSTVTSTAPLTTLPHTQTLILSSSTRFFGRDRRLTHIGSGSILFLITGQDGLLTRSQGLTATASATIATTAIEPTATTTTTTTTATTTTATTTTATTTTTAATTTTTTTVGATQIAPSNTQPGTILDLTDILGGKGGKLGEAIKGIVNLFNTKNTTTNPDAATSQISRKDSSLPAGPVMVSSQEPVFIPLSPVLDISSFIKPAATSASIAPTSVHSKLTPIYKPDETKEGKGLHISREKLMSDISKAMTKATSAQTSTVASKSIIPSKTTGFETTPLESVSVIVGAETIFFDEGTSTELADSTREATEVSTSTTGIHPTFVQTVGSAPATVSPSPEVSVEISHESSVAPKYEVQAQSSIVVQPTASSSPVESIVSESSIRPSRPTIYFQVSSTATTPGPKPVSEVDYGGVKVFIAGRGSRKPVEPVIKPENPQTTRKPLPNIFKVGTRKGPGTTTKPPYTGPKVKISFPKPPPAASDIGQTSDDFNDIFSAFQPFNSTIKEQPDGPTPTPLCYPSCDSSRHETCAPNPSKSARNKYICVCRPGYTRDPDGTSNRCIASQTFLLPVHLIRASSKGSAHSQMPRLLHALKVSLEQMYSDHLGFPKGSLLDAKINSVQKVTNYQNESSLALTLVLSQRASNADISLPLLSEQLTRSASALNASLVSLQSPFLLLASAPIEALQDLDECTFADLNDCSYYARCINVPGSFHCECKSGYQDLDVDSPGRTCSSEIKNCQFCSARGSCILGIDNGIEKTTCRCNTMYLGRRCEINGLVLAIALPIALSLLTVTVCCSVKRCRPRYRSATVKPPLPPTKIAMAYPGGGSLLASSDKGHSDKTQMISDSSSEGETSQGGDPHGWHGHGHHPHSHHGPIDGRHTQMSSGGYSGYGDSLAETLSAHPLPSIVIPRVRPKLPARQR</sequence>